<evidence type="ECO:0000313" key="1">
    <source>
        <dbReference type="EMBL" id="MDP4536095.1"/>
    </source>
</evidence>
<protein>
    <recommendedName>
        <fullName evidence="3">Lipoprotein</fullName>
    </recommendedName>
</protein>
<dbReference type="PROSITE" id="PS51257">
    <property type="entry name" value="PROKAR_LIPOPROTEIN"/>
    <property type="match status" value="1"/>
</dbReference>
<name>A0ABT9GZH7_9GAMM</name>
<keyword evidence="2" id="KW-1185">Reference proteome</keyword>
<accession>A0ABT9GZH7</accession>
<dbReference type="Proteomes" id="UP001231616">
    <property type="component" value="Unassembled WGS sequence"/>
</dbReference>
<sequence>MTTKNRVVLSLITLGLLQACSSPPPIVHQAPPPPPLIEEPVSLIGTTMVLVESAHVCKDEAETKRLAASAQLRSMARYLAEILPTYNCSITELTSQVEILDEAQGYRKVNLDQVEVFTFDNYLLPAATEPVQESSVLSCC</sequence>
<reference evidence="1 2" key="1">
    <citation type="submission" date="2023-08" db="EMBL/GenBank/DDBJ databases">
        <authorList>
            <person name="Joshi A."/>
            <person name="Thite S."/>
        </authorList>
    </citation>
    <scope>NUCLEOTIDE SEQUENCE [LARGE SCALE GENOMIC DNA]</scope>
    <source>
        <strain evidence="1 2">AC40</strain>
    </source>
</reference>
<comment type="caution">
    <text evidence="1">The sequence shown here is derived from an EMBL/GenBank/DDBJ whole genome shotgun (WGS) entry which is preliminary data.</text>
</comment>
<evidence type="ECO:0000313" key="2">
    <source>
        <dbReference type="Proteomes" id="UP001231616"/>
    </source>
</evidence>
<gene>
    <name evidence="1" type="ORF">Q3O60_07845</name>
</gene>
<dbReference type="EMBL" id="JAUZVZ010000009">
    <property type="protein sequence ID" value="MDP4536095.1"/>
    <property type="molecule type" value="Genomic_DNA"/>
</dbReference>
<organism evidence="1 2">
    <name type="scientific">Alkalimonas collagenimarina</name>
    <dbReference type="NCBI Taxonomy" id="400390"/>
    <lineage>
        <taxon>Bacteria</taxon>
        <taxon>Pseudomonadati</taxon>
        <taxon>Pseudomonadota</taxon>
        <taxon>Gammaproteobacteria</taxon>
        <taxon>Alkalimonas</taxon>
    </lineage>
</organism>
<evidence type="ECO:0008006" key="3">
    <source>
        <dbReference type="Google" id="ProtNLM"/>
    </source>
</evidence>
<proteinExistence type="predicted"/>
<dbReference type="RefSeq" id="WP_305893361.1">
    <property type="nucleotide sequence ID" value="NZ_JAUZVZ010000009.1"/>
</dbReference>